<name>A0A382M4P5_9ZZZZ</name>
<protein>
    <submittedName>
        <fullName evidence="1">Uncharacterized protein</fullName>
    </submittedName>
</protein>
<organism evidence="1">
    <name type="scientific">marine metagenome</name>
    <dbReference type="NCBI Taxonomy" id="408172"/>
    <lineage>
        <taxon>unclassified sequences</taxon>
        <taxon>metagenomes</taxon>
        <taxon>ecological metagenomes</taxon>
    </lineage>
</organism>
<dbReference type="EMBL" id="UINC01091092">
    <property type="protein sequence ID" value="SVC43588.1"/>
    <property type="molecule type" value="Genomic_DNA"/>
</dbReference>
<reference evidence="1" key="1">
    <citation type="submission" date="2018-05" db="EMBL/GenBank/DDBJ databases">
        <authorList>
            <person name="Lanie J.A."/>
            <person name="Ng W.-L."/>
            <person name="Kazmierczak K.M."/>
            <person name="Andrzejewski T.M."/>
            <person name="Davidsen T.M."/>
            <person name="Wayne K.J."/>
            <person name="Tettelin H."/>
            <person name="Glass J.I."/>
            <person name="Rusch D."/>
            <person name="Podicherti R."/>
            <person name="Tsui H.-C.T."/>
            <person name="Winkler M.E."/>
        </authorList>
    </citation>
    <scope>NUCLEOTIDE SEQUENCE</scope>
</reference>
<evidence type="ECO:0000313" key="1">
    <source>
        <dbReference type="EMBL" id="SVC43588.1"/>
    </source>
</evidence>
<accession>A0A382M4P5</accession>
<sequence length="53" mass="6030">MHNLIPFNQLSGSKDSDKELVADYYQCILECDTDGTVSRSICKEVFKQKFNGL</sequence>
<proteinExistence type="predicted"/>
<dbReference type="AlphaFoldDB" id="A0A382M4P5"/>
<gene>
    <name evidence="1" type="ORF">METZ01_LOCUS296442</name>
</gene>